<accession>A0A1M6RJ23</accession>
<evidence type="ECO:0000259" key="1">
    <source>
        <dbReference type="Pfam" id="PF00910"/>
    </source>
</evidence>
<dbReference type="Gene3D" id="3.40.50.300">
    <property type="entry name" value="P-loop containing nucleotide triphosphate hydrolases"/>
    <property type="match status" value="1"/>
</dbReference>
<feature type="domain" description="Helicase superfamily 3 single-stranded DNA/RNA virus" evidence="1">
    <location>
        <begin position="5"/>
        <end position="61"/>
    </location>
</feature>
<dbReference type="STRING" id="1121331.SAMN02745248_02311"/>
<dbReference type="PANTHER" id="PTHR37816">
    <property type="entry name" value="YALI0E33011P"/>
    <property type="match status" value="1"/>
</dbReference>
<dbReference type="InterPro" id="IPR000605">
    <property type="entry name" value="Helicase_SF3_ssDNA/RNA_vir"/>
</dbReference>
<reference evidence="2 3" key="1">
    <citation type="submission" date="2016-11" db="EMBL/GenBank/DDBJ databases">
        <authorList>
            <person name="Jaros S."/>
            <person name="Januszkiewicz K."/>
            <person name="Wedrychowicz H."/>
        </authorList>
    </citation>
    <scope>NUCLEOTIDE SEQUENCE [LARGE SCALE GENOMIC DNA]</scope>
    <source>
        <strain evidence="2 3">DSM 3090</strain>
    </source>
</reference>
<gene>
    <name evidence="2" type="ORF">SAMN02745248_02311</name>
</gene>
<dbReference type="OrthoDB" id="1201990at2"/>
<dbReference type="InterPro" id="IPR027417">
    <property type="entry name" value="P-loop_NTPase"/>
</dbReference>
<dbReference type="Proteomes" id="UP000183952">
    <property type="component" value="Unassembled WGS sequence"/>
</dbReference>
<keyword evidence="3" id="KW-1185">Reference proteome</keyword>
<dbReference type="PANTHER" id="PTHR37816:SF3">
    <property type="entry name" value="MODULATES DNA TOPOLOGY"/>
    <property type="match status" value="1"/>
</dbReference>
<dbReference type="GO" id="GO:0003723">
    <property type="term" value="F:RNA binding"/>
    <property type="evidence" value="ECO:0007669"/>
    <property type="project" value="InterPro"/>
</dbReference>
<evidence type="ECO:0000313" key="3">
    <source>
        <dbReference type="Proteomes" id="UP000183952"/>
    </source>
</evidence>
<dbReference type="Pfam" id="PF00910">
    <property type="entry name" value="RNA_helicase"/>
    <property type="match status" value="1"/>
</dbReference>
<dbReference type="InterPro" id="IPR052922">
    <property type="entry name" value="Cytidylate_Kinase-2"/>
</dbReference>
<proteinExistence type="predicted"/>
<organism evidence="2 3">
    <name type="scientific">Hathewaya proteolytica DSM 3090</name>
    <dbReference type="NCBI Taxonomy" id="1121331"/>
    <lineage>
        <taxon>Bacteria</taxon>
        <taxon>Bacillati</taxon>
        <taxon>Bacillota</taxon>
        <taxon>Clostridia</taxon>
        <taxon>Eubacteriales</taxon>
        <taxon>Clostridiaceae</taxon>
        <taxon>Hathewaya</taxon>
    </lineage>
</organism>
<dbReference type="GO" id="GO:0016301">
    <property type="term" value="F:kinase activity"/>
    <property type="evidence" value="ECO:0007669"/>
    <property type="project" value="UniProtKB-KW"/>
</dbReference>
<dbReference type="SUPFAM" id="SSF52540">
    <property type="entry name" value="P-loop containing nucleoside triphosphate hydrolases"/>
    <property type="match status" value="1"/>
</dbReference>
<sequence>MNKKIIVIGSPGSGKSYFSKKLAKLLNIPVYHMDNIYWREDKTHISREELVHSIDDIMNKEQWIIDGNYFSTMEQRLKGAETIVYLDFDTEQCVEGIKSRIRIKRDDMPWIEEEVDEEFLDFVTGFREKIGPQITNLLEQYKDKEIIRFSSREEEERLLSEYF</sequence>
<evidence type="ECO:0000313" key="2">
    <source>
        <dbReference type="EMBL" id="SHK32357.1"/>
    </source>
</evidence>
<keyword evidence="2" id="KW-0808">Transferase</keyword>
<keyword evidence="2" id="KW-0418">Kinase</keyword>
<dbReference type="AlphaFoldDB" id="A0A1M6RJ23"/>
<dbReference type="RefSeq" id="WP_072904231.1">
    <property type="nucleotide sequence ID" value="NZ_FRAD01000022.1"/>
</dbReference>
<protein>
    <submittedName>
        <fullName evidence="2">Adenylate kinase</fullName>
    </submittedName>
</protein>
<dbReference type="EMBL" id="FRAD01000022">
    <property type="protein sequence ID" value="SHK32357.1"/>
    <property type="molecule type" value="Genomic_DNA"/>
</dbReference>
<name>A0A1M6RJ23_9CLOT</name>
<dbReference type="GO" id="GO:0003724">
    <property type="term" value="F:RNA helicase activity"/>
    <property type="evidence" value="ECO:0007669"/>
    <property type="project" value="InterPro"/>
</dbReference>